<dbReference type="OrthoDB" id="9813682at2"/>
<dbReference type="RefSeq" id="WP_102112594.1">
    <property type="nucleotide sequence ID" value="NZ_BMGN01000008.1"/>
</dbReference>
<accession>A0A2K9NCT3</accession>
<dbReference type="InterPro" id="IPR006016">
    <property type="entry name" value="UspA"/>
</dbReference>
<organism evidence="1 2">
    <name type="scientific">Niveispirillum cyanobacteriorum</name>
    <dbReference type="NCBI Taxonomy" id="1612173"/>
    <lineage>
        <taxon>Bacteria</taxon>
        <taxon>Pseudomonadati</taxon>
        <taxon>Pseudomonadota</taxon>
        <taxon>Alphaproteobacteria</taxon>
        <taxon>Rhodospirillales</taxon>
        <taxon>Azospirillaceae</taxon>
        <taxon>Niveispirillum</taxon>
    </lineage>
</organism>
<protein>
    <submittedName>
        <fullName evidence="1">Universal stress protein</fullName>
    </submittedName>
</protein>
<keyword evidence="2" id="KW-1185">Reference proteome</keyword>
<reference evidence="1 2" key="1">
    <citation type="submission" date="2017-12" db="EMBL/GenBank/DDBJ databases">
        <title>Genomes of bacteria within cyanobacterial aggregates.</title>
        <authorList>
            <person name="Cai H."/>
        </authorList>
    </citation>
    <scope>NUCLEOTIDE SEQUENCE [LARGE SCALE GENOMIC DNA]</scope>
    <source>
        <strain evidence="1 2">TH16</strain>
    </source>
</reference>
<dbReference type="Pfam" id="PF00582">
    <property type="entry name" value="Usp"/>
    <property type="match status" value="1"/>
</dbReference>
<dbReference type="EMBL" id="CP025611">
    <property type="protein sequence ID" value="AUN30928.1"/>
    <property type="molecule type" value="Genomic_DNA"/>
</dbReference>
<dbReference type="Proteomes" id="UP000234752">
    <property type="component" value="Chromosome eg_1"/>
</dbReference>
<sequence length="156" mass="17081">MTDKTRIFLVVVDETEEMTVALHYAARRARTTGGKVALLHVIPPSELQHWGAIEELMKQEQREEAEQLMQRLAKEVVDIAGSMPMLYIRDGQASEQLMKLIQEEPSISILVLAAGTGRGGPGPLISFVVGQMAGSLRIPVTVVPGYLSDEQLDAIT</sequence>
<dbReference type="CDD" id="cd00293">
    <property type="entry name" value="USP-like"/>
    <property type="match status" value="1"/>
</dbReference>
<gene>
    <name evidence="1" type="ORF">C0V82_12260</name>
</gene>
<dbReference type="SUPFAM" id="SSF52402">
    <property type="entry name" value="Adenine nucleotide alpha hydrolases-like"/>
    <property type="match status" value="1"/>
</dbReference>
<name>A0A2K9NCT3_9PROT</name>
<evidence type="ECO:0000313" key="1">
    <source>
        <dbReference type="EMBL" id="AUN30928.1"/>
    </source>
</evidence>
<proteinExistence type="predicted"/>
<dbReference type="KEGG" id="ncb:C0V82_12260"/>
<evidence type="ECO:0000313" key="2">
    <source>
        <dbReference type="Proteomes" id="UP000234752"/>
    </source>
</evidence>
<dbReference type="Gene3D" id="3.40.50.12370">
    <property type="match status" value="1"/>
</dbReference>
<dbReference type="AlphaFoldDB" id="A0A2K9NCT3"/>